<dbReference type="AlphaFoldDB" id="A0A6A6YWX4"/>
<organism evidence="2">
    <name type="scientific">Mytilinidion resinicola</name>
    <dbReference type="NCBI Taxonomy" id="574789"/>
    <lineage>
        <taxon>Eukaryota</taxon>
        <taxon>Fungi</taxon>
        <taxon>Dikarya</taxon>
        <taxon>Ascomycota</taxon>
        <taxon>Pezizomycotina</taxon>
        <taxon>Dothideomycetes</taxon>
        <taxon>Pleosporomycetidae</taxon>
        <taxon>Mytilinidiales</taxon>
        <taxon>Mytilinidiaceae</taxon>
        <taxon>Mytilinidion</taxon>
    </lineage>
</organism>
<dbReference type="Proteomes" id="UP000504636">
    <property type="component" value="Unplaced"/>
</dbReference>
<dbReference type="RefSeq" id="XP_033580275.1">
    <property type="nucleotide sequence ID" value="XM_033719415.1"/>
</dbReference>
<evidence type="ECO:0000256" key="1">
    <source>
        <dbReference type="SAM" id="Phobius"/>
    </source>
</evidence>
<evidence type="ECO:0000313" key="2">
    <source>
        <dbReference type="EMBL" id="KAF2813311.1"/>
    </source>
</evidence>
<dbReference type="EMBL" id="MU003696">
    <property type="protein sequence ID" value="KAF2813311.1"/>
    <property type="molecule type" value="Genomic_DNA"/>
</dbReference>
<evidence type="ECO:0000313" key="3">
    <source>
        <dbReference type="Proteomes" id="UP000504636"/>
    </source>
</evidence>
<evidence type="ECO:0000313" key="4">
    <source>
        <dbReference type="RefSeq" id="XP_033580275.1"/>
    </source>
</evidence>
<reference evidence="4" key="3">
    <citation type="submission" date="2025-04" db="UniProtKB">
        <authorList>
            <consortium name="RefSeq"/>
        </authorList>
    </citation>
    <scope>IDENTIFICATION</scope>
    <source>
        <strain evidence="4">CBS 304.34</strain>
    </source>
</reference>
<proteinExistence type="predicted"/>
<keyword evidence="1" id="KW-1133">Transmembrane helix</keyword>
<keyword evidence="3" id="KW-1185">Reference proteome</keyword>
<keyword evidence="1" id="KW-0472">Membrane</keyword>
<keyword evidence="1" id="KW-0812">Transmembrane</keyword>
<name>A0A6A6YWX4_9PEZI</name>
<feature type="transmembrane region" description="Helical" evidence="1">
    <location>
        <begin position="23"/>
        <end position="44"/>
    </location>
</feature>
<gene>
    <name evidence="2 4" type="ORF">BDZ99DRAFT_460571</name>
</gene>
<protein>
    <submittedName>
        <fullName evidence="2 4">Uncharacterized protein</fullName>
    </submittedName>
</protein>
<reference evidence="4" key="2">
    <citation type="submission" date="2020-04" db="EMBL/GenBank/DDBJ databases">
        <authorList>
            <consortium name="NCBI Genome Project"/>
        </authorList>
    </citation>
    <scope>NUCLEOTIDE SEQUENCE</scope>
    <source>
        <strain evidence="4">CBS 304.34</strain>
    </source>
</reference>
<sequence length="64" mass="7414">MAWSPDGCVVDHREGVYYIANWISSWSAVVPVDLIAYLLMFFSIQVKYADQRIKETCIMLRSLL</sequence>
<accession>A0A6A6YWX4</accession>
<dbReference type="GeneID" id="54460308"/>
<reference evidence="2 4" key="1">
    <citation type="journal article" date="2020" name="Stud. Mycol.">
        <title>101 Dothideomycetes genomes: a test case for predicting lifestyles and emergence of pathogens.</title>
        <authorList>
            <person name="Haridas S."/>
            <person name="Albert R."/>
            <person name="Binder M."/>
            <person name="Bloem J."/>
            <person name="Labutti K."/>
            <person name="Salamov A."/>
            <person name="Andreopoulos B."/>
            <person name="Baker S."/>
            <person name="Barry K."/>
            <person name="Bills G."/>
            <person name="Bluhm B."/>
            <person name="Cannon C."/>
            <person name="Castanera R."/>
            <person name="Culley D."/>
            <person name="Daum C."/>
            <person name="Ezra D."/>
            <person name="Gonzalez J."/>
            <person name="Henrissat B."/>
            <person name="Kuo A."/>
            <person name="Liang C."/>
            <person name="Lipzen A."/>
            <person name="Lutzoni F."/>
            <person name="Magnuson J."/>
            <person name="Mondo S."/>
            <person name="Nolan M."/>
            <person name="Ohm R."/>
            <person name="Pangilinan J."/>
            <person name="Park H.-J."/>
            <person name="Ramirez L."/>
            <person name="Alfaro M."/>
            <person name="Sun H."/>
            <person name="Tritt A."/>
            <person name="Yoshinaga Y."/>
            <person name="Zwiers L.-H."/>
            <person name="Turgeon B."/>
            <person name="Goodwin S."/>
            <person name="Spatafora J."/>
            <person name="Crous P."/>
            <person name="Grigoriev I."/>
        </authorList>
    </citation>
    <scope>NUCLEOTIDE SEQUENCE</scope>
    <source>
        <strain evidence="2 4">CBS 304.34</strain>
    </source>
</reference>